<dbReference type="AlphaFoldDB" id="A0A9Q1GNC8"/>
<keyword evidence="2" id="KW-1185">Reference proteome</keyword>
<comment type="caution">
    <text evidence="1">The sequence shown here is derived from an EMBL/GenBank/DDBJ whole genome shotgun (WGS) entry which is preliminary data.</text>
</comment>
<evidence type="ECO:0000313" key="1">
    <source>
        <dbReference type="EMBL" id="KAJ8422472.1"/>
    </source>
</evidence>
<organism evidence="1 2">
    <name type="scientific">Carnegiea gigantea</name>
    <dbReference type="NCBI Taxonomy" id="171969"/>
    <lineage>
        <taxon>Eukaryota</taxon>
        <taxon>Viridiplantae</taxon>
        <taxon>Streptophyta</taxon>
        <taxon>Embryophyta</taxon>
        <taxon>Tracheophyta</taxon>
        <taxon>Spermatophyta</taxon>
        <taxon>Magnoliopsida</taxon>
        <taxon>eudicotyledons</taxon>
        <taxon>Gunneridae</taxon>
        <taxon>Pentapetalae</taxon>
        <taxon>Caryophyllales</taxon>
        <taxon>Cactineae</taxon>
        <taxon>Cactaceae</taxon>
        <taxon>Cactoideae</taxon>
        <taxon>Echinocereeae</taxon>
        <taxon>Carnegiea</taxon>
    </lineage>
</organism>
<name>A0A9Q1GNC8_9CARY</name>
<reference evidence="1" key="1">
    <citation type="submission" date="2022-04" db="EMBL/GenBank/DDBJ databases">
        <title>Carnegiea gigantea Genome sequencing and assembly v2.</title>
        <authorList>
            <person name="Copetti D."/>
            <person name="Sanderson M.J."/>
            <person name="Burquez A."/>
            <person name="Wojciechowski M.F."/>
        </authorList>
    </citation>
    <scope>NUCLEOTIDE SEQUENCE</scope>
    <source>
        <strain evidence="1">SGP5-SGP5p</strain>
        <tissue evidence="1">Aerial part</tissue>
    </source>
</reference>
<proteinExistence type="predicted"/>
<gene>
    <name evidence="1" type="ORF">Cgig2_017479</name>
</gene>
<sequence length="206" mass="22570">MHRVANLTHPSSLPYGNLLTCTFNYFKVPLDIEECVTRPVPVISANSLKTLCLCKTANRGWKHFSELTPNEATTLKVSLPEHPSLTTLGDSLDSLREHHAELRTRVDLIHSEIGLLGCKLDDLIRMTSLVHHGAKLALKLGEDRPTVQRVRSVLEAGSGWRCWGKGRLNSGTLAPKKGYSIALFSSANKPNEGRGGLLSSDPLALE</sequence>
<dbReference type="EMBL" id="JAKOGI010002246">
    <property type="protein sequence ID" value="KAJ8422472.1"/>
    <property type="molecule type" value="Genomic_DNA"/>
</dbReference>
<evidence type="ECO:0000313" key="2">
    <source>
        <dbReference type="Proteomes" id="UP001153076"/>
    </source>
</evidence>
<dbReference type="Proteomes" id="UP001153076">
    <property type="component" value="Unassembled WGS sequence"/>
</dbReference>
<protein>
    <submittedName>
        <fullName evidence="1">Uncharacterized protein</fullName>
    </submittedName>
</protein>
<accession>A0A9Q1GNC8</accession>